<organism evidence="1 2">
    <name type="scientific">Stentor coeruleus</name>
    <dbReference type="NCBI Taxonomy" id="5963"/>
    <lineage>
        <taxon>Eukaryota</taxon>
        <taxon>Sar</taxon>
        <taxon>Alveolata</taxon>
        <taxon>Ciliophora</taxon>
        <taxon>Postciliodesmatophora</taxon>
        <taxon>Heterotrichea</taxon>
        <taxon>Heterotrichida</taxon>
        <taxon>Stentoridae</taxon>
        <taxon>Stentor</taxon>
    </lineage>
</organism>
<evidence type="ECO:0000313" key="1">
    <source>
        <dbReference type="EMBL" id="OMJ80970.1"/>
    </source>
</evidence>
<evidence type="ECO:0000313" key="2">
    <source>
        <dbReference type="Proteomes" id="UP000187209"/>
    </source>
</evidence>
<gene>
    <name evidence="1" type="ORF">SteCoe_18679</name>
</gene>
<reference evidence="1 2" key="1">
    <citation type="submission" date="2016-11" db="EMBL/GenBank/DDBJ databases">
        <title>The macronuclear genome of Stentor coeruleus: a giant cell with tiny introns.</title>
        <authorList>
            <person name="Slabodnick M."/>
            <person name="Ruby J.G."/>
            <person name="Reiff S.B."/>
            <person name="Swart E.C."/>
            <person name="Gosai S."/>
            <person name="Prabakaran S."/>
            <person name="Witkowska E."/>
            <person name="Larue G.E."/>
            <person name="Fisher S."/>
            <person name="Freeman R.M."/>
            <person name="Gunawardena J."/>
            <person name="Chu W."/>
            <person name="Stover N.A."/>
            <person name="Gregory B.D."/>
            <person name="Nowacki M."/>
            <person name="Derisi J."/>
            <person name="Roy S.W."/>
            <person name="Marshall W.F."/>
            <person name="Sood P."/>
        </authorList>
    </citation>
    <scope>NUCLEOTIDE SEQUENCE [LARGE SCALE GENOMIC DNA]</scope>
    <source>
        <strain evidence="1">WM001</strain>
    </source>
</reference>
<protein>
    <recommendedName>
        <fullName evidence="3">PAS domain-containing protein</fullName>
    </recommendedName>
</protein>
<keyword evidence="2" id="KW-1185">Reference proteome</keyword>
<evidence type="ECO:0008006" key="3">
    <source>
        <dbReference type="Google" id="ProtNLM"/>
    </source>
</evidence>
<name>A0A1R2BW21_9CILI</name>
<accession>A0A1R2BW21</accession>
<dbReference type="AlphaFoldDB" id="A0A1R2BW21"/>
<dbReference type="Proteomes" id="UP000187209">
    <property type="component" value="Unassembled WGS sequence"/>
</dbReference>
<comment type="caution">
    <text evidence="1">The sequence shown here is derived from an EMBL/GenBank/DDBJ whole genome shotgun (WGS) entry which is preliminary data.</text>
</comment>
<proteinExistence type="predicted"/>
<dbReference type="EMBL" id="MPUH01000400">
    <property type="protein sequence ID" value="OMJ80970.1"/>
    <property type="molecule type" value="Genomic_DNA"/>
</dbReference>
<sequence length="255" mass="29505">MSIEEELSYIQKSISTEAAQLRLQQILTDKILTGELQSIQAHELLQNISAQLTKSLLESKLYHMINTAKIQTELEGNFSISKSILNLNGNFVWHDKATEKFFQISENKLLGSSFFSLINANSLRYLYSKYTQEIFKKHKRVIISYILIDGNELTSRCTLVNYSPSQGIYKKGVFIETRYSRHKVMKWNSSLSVSPIMDYSDNNLLFTPLQITPSLFTQHHDVCVMDLENLRITPFLKADSPYKRRKIEECIISDF</sequence>